<evidence type="ECO:0000313" key="1">
    <source>
        <dbReference type="EMBL" id="ACJ28999.1"/>
    </source>
</evidence>
<dbReference type="Proteomes" id="UP000000753">
    <property type="component" value="Chromosome"/>
</dbReference>
<evidence type="ECO:0000313" key="2">
    <source>
        <dbReference type="Proteomes" id="UP000000753"/>
    </source>
</evidence>
<dbReference type="EMBL" id="CP000472">
    <property type="protein sequence ID" value="ACJ28999.1"/>
    <property type="molecule type" value="Genomic_DNA"/>
</dbReference>
<sequence length="34" mass="4077">MAKQTQIYVDKVLDNYGLRHNRAFIFDYQVLSQT</sequence>
<protein>
    <submittedName>
        <fullName evidence="1">Uncharacterized protein</fullName>
    </submittedName>
</protein>
<proteinExistence type="predicted"/>
<organism evidence="1 2">
    <name type="scientific">Shewanella piezotolerans (strain WP3 / JCM 13877)</name>
    <dbReference type="NCBI Taxonomy" id="225849"/>
    <lineage>
        <taxon>Bacteria</taxon>
        <taxon>Pseudomonadati</taxon>
        <taxon>Pseudomonadota</taxon>
        <taxon>Gammaproteobacteria</taxon>
        <taxon>Alteromonadales</taxon>
        <taxon>Shewanellaceae</taxon>
        <taxon>Shewanella</taxon>
    </lineage>
</organism>
<accession>B8CNN0</accession>
<reference evidence="1 2" key="1">
    <citation type="journal article" date="2008" name="PLoS ONE">
        <title>Environmental adaptation: genomic analysis of the piezotolerant and psychrotolerant deep-sea iron reducing bacterium Shewanella piezotolerans WP3.</title>
        <authorList>
            <person name="Wang F."/>
            <person name="Wang J."/>
            <person name="Jian H."/>
            <person name="Zhang B."/>
            <person name="Li S."/>
            <person name="Wang F."/>
            <person name="Zeng X."/>
            <person name="Gao L."/>
            <person name="Bartlett D.H."/>
            <person name="Yu J."/>
            <person name="Hu S."/>
            <person name="Xiao X."/>
        </authorList>
    </citation>
    <scope>NUCLEOTIDE SEQUENCE [LARGE SCALE GENOMIC DNA]</scope>
    <source>
        <strain evidence="2">WP3 / JCM 13877</strain>
    </source>
</reference>
<dbReference type="STRING" id="225849.swp_2250"/>
<name>B8CNN0_SHEPW</name>
<gene>
    <name evidence="1" type="ordered locus">swp_2250</name>
</gene>
<dbReference type="KEGG" id="swp:swp_2250"/>
<keyword evidence="2" id="KW-1185">Reference proteome</keyword>
<dbReference type="AlphaFoldDB" id="B8CNN0"/>
<dbReference type="HOGENOM" id="CLU_3375966_0_0_6"/>